<dbReference type="InterPro" id="IPR050146">
    <property type="entry name" value="Type-I_3-dehydroquinase"/>
</dbReference>
<dbReference type="GO" id="GO:0009423">
    <property type="term" value="P:chorismate biosynthetic process"/>
    <property type="evidence" value="ECO:0007669"/>
    <property type="project" value="UniProtKB-UniRule"/>
</dbReference>
<dbReference type="OrthoDB" id="9813659at2"/>
<comment type="similarity">
    <text evidence="6">Belongs to the type-I 3-dehydroquinase family.</text>
</comment>
<accession>A0A497XWC1</accession>
<comment type="function">
    <text evidence="6">Involved in the third step of the chorismate pathway, which leads to the biosynthesis of aromatic amino acids. Catalyzes the cis-dehydration of 3-dehydroquinate (DHQ) and introduces the first double bond of the aromatic ring to yield 3-dehydroshikimate.</text>
</comment>
<comment type="subunit">
    <text evidence="6">Homodimer.</text>
</comment>
<proteinExistence type="inferred from homology"/>
<evidence type="ECO:0000256" key="2">
    <source>
        <dbReference type="ARBA" id="ARBA00022605"/>
    </source>
</evidence>
<dbReference type="GO" id="GO:0046279">
    <property type="term" value="P:3,4-dihydroxybenzoate biosynthetic process"/>
    <property type="evidence" value="ECO:0007669"/>
    <property type="project" value="TreeGrafter"/>
</dbReference>
<dbReference type="AlphaFoldDB" id="A0A497XWC1"/>
<dbReference type="PANTHER" id="PTHR43699:SF1">
    <property type="entry name" value="3-DEHYDROQUINATE DEHYDRATASE"/>
    <property type="match status" value="1"/>
</dbReference>
<feature type="active site" description="Proton donor/acceptor" evidence="6">
    <location>
        <position position="116"/>
    </location>
</feature>
<evidence type="ECO:0000313" key="7">
    <source>
        <dbReference type="EMBL" id="RLJ71063.1"/>
    </source>
</evidence>
<keyword evidence="3 6" id="KW-0057">Aromatic amino acid biosynthesis</keyword>
<keyword evidence="8" id="KW-1185">Reference proteome</keyword>
<evidence type="ECO:0000256" key="6">
    <source>
        <dbReference type="HAMAP-Rule" id="MF_00214"/>
    </source>
</evidence>
<dbReference type="Pfam" id="PF01487">
    <property type="entry name" value="DHquinase_I"/>
    <property type="match status" value="1"/>
</dbReference>
<evidence type="ECO:0000256" key="1">
    <source>
        <dbReference type="ARBA" id="ARBA00001864"/>
    </source>
</evidence>
<dbReference type="NCBIfam" id="TIGR01093">
    <property type="entry name" value="aroD"/>
    <property type="match status" value="1"/>
</dbReference>
<dbReference type="RefSeq" id="WP_121011838.1">
    <property type="nucleotide sequence ID" value="NZ_RCCJ01000001.1"/>
</dbReference>
<comment type="pathway">
    <text evidence="6">Metabolic intermediate biosynthesis; chorismate biosynthesis; chorismate from D-erythrose 4-phosphate and phosphoenolpyruvate: step 3/7.</text>
</comment>
<keyword evidence="5 6" id="KW-0704">Schiff base</keyword>
<dbReference type="GO" id="GO:0008652">
    <property type="term" value="P:amino acid biosynthetic process"/>
    <property type="evidence" value="ECO:0007669"/>
    <property type="project" value="UniProtKB-KW"/>
</dbReference>
<feature type="active site" description="Schiff-base intermediate with substrate" evidence="6">
    <location>
        <position position="142"/>
    </location>
</feature>
<feature type="binding site" evidence="6">
    <location>
        <position position="203"/>
    </location>
    <ligand>
        <name>3-dehydroquinate</name>
        <dbReference type="ChEBI" id="CHEBI:32364"/>
    </ligand>
</feature>
<name>A0A497XWC1_9AQUI</name>
<sequence length="218" mass="24392">MLIAVPLTDREFSQRIREVAEKGADIVELRVDQFQNTEVGFVEDCVRKAKEEGLKVILTVRSPEEGGREVANRRDIFDKVAPLCDFADIELSSREMIIPVRNAVAKNGGKLIVSFHNFELTPPNWILREVLREGHRYGGIPKLAVKANSYEDVSRLLCVGAQEKYEKILIAMGDIGRVSRIAGYAFGSVITYASLGESLAPGQLPLEDVVKLRELFYK</sequence>
<gene>
    <name evidence="6" type="primary">aroD</name>
    <name evidence="7" type="ORF">BCF55_1355</name>
</gene>
<feature type="binding site" evidence="6">
    <location>
        <begin position="28"/>
        <end position="30"/>
    </location>
    <ligand>
        <name>3-dehydroquinate</name>
        <dbReference type="ChEBI" id="CHEBI:32364"/>
    </ligand>
</feature>
<dbReference type="SUPFAM" id="SSF51569">
    <property type="entry name" value="Aldolase"/>
    <property type="match status" value="1"/>
</dbReference>
<dbReference type="EMBL" id="RCCJ01000001">
    <property type="protein sequence ID" value="RLJ71063.1"/>
    <property type="molecule type" value="Genomic_DNA"/>
</dbReference>
<dbReference type="HAMAP" id="MF_00214">
    <property type="entry name" value="AroD"/>
    <property type="match status" value="1"/>
</dbReference>
<dbReference type="GO" id="GO:0009073">
    <property type="term" value="P:aromatic amino acid family biosynthetic process"/>
    <property type="evidence" value="ECO:0007669"/>
    <property type="project" value="UniProtKB-KW"/>
</dbReference>
<organism evidence="7 8">
    <name type="scientific">Hydrogenivirga caldilitoris</name>
    <dbReference type="NCBI Taxonomy" id="246264"/>
    <lineage>
        <taxon>Bacteria</taxon>
        <taxon>Pseudomonadati</taxon>
        <taxon>Aquificota</taxon>
        <taxon>Aquificia</taxon>
        <taxon>Aquificales</taxon>
        <taxon>Aquificaceae</taxon>
        <taxon>Hydrogenivirga</taxon>
    </lineage>
</organism>
<reference evidence="7 8" key="1">
    <citation type="submission" date="2018-10" db="EMBL/GenBank/DDBJ databases">
        <title>Genomic Encyclopedia of Archaeal and Bacterial Type Strains, Phase II (KMG-II): from individual species to whole genera.</title>
        <authorList>
            <person name="Goeker M."/>
        </authorList>
    </citation>
    <scope>NUCLEOTIDE SEQUENCE [LARGE SCALE GENOMIC DNA]</scope>
    <source>
        <strain evidence="7 8">DSM 16510</strain>
    </source>
</reference>
<dbReference type="UniPathway" id="UPA00053">
    <property type="reaction ID" value="UER00086"/>
</dbReference>
<dbReference type="EC" id="4.2.1.10" evidence="6"/>
<comment type="catalytic activity">
    <reaction evidence="1 6">
        <text>3-dehydroquinate = 3-dehydroshikimate + H2O</text>
        <dbReference type="Rhea" id="RHEA:21096"/>
        <dbReference type="ChEBI" id="CHEBI:15377"/>
        <dbReference type="ChEBI" id="CHEBI:16630"/>
        <dbReference type="ChEBI" id="CHEBI:32364"/>
        <dbReference type="EC" id="4.2.1.10"/>
    </reaction>
</comment>
<dbReference type="InterPro" id="IPR001381">
    <property type="entry name" value="DHquinase_I"/>
</dbReference>
<comment type="caution">
    <text evidence="6">Lacks conserved residue(s) required for the propagation of feature annotation.</text>
</comment>
<evidence type="ECO:0000256" key="3">
    <source>
        <dbReference type="ARBA" id="ARBA00023141"/>
    </source>
</evidence>
<keyword evidence="2 6" id="KW-0028">Amino-acid biosynthesis</keyword>
<comment type="caution">
    <text evidence="7">The sequence shown here is derived from an EMBL/GenBank/DDBJ whole genome shotgun (WGS) entry which is preliminary data.</text>
</comment>
<dbReference type="Proteomes" id="UP000267841">
    <property type="component" value="Unassembled WGS sequence"/>
</dbReference>
<dbReference type="GO" id="GO:0003855">
    <property type="term" value="F:3-dehydroquinate dehydratase activity"/>
    <property type="evidence" value="ECO:0007669"/>
    <property type="project" value="UniProtKB-UniRule"/>
</dbReference>
<evidence type="ECO:0000313" key="8">
    <source>
        <dbReference type="Proteomes" id="UP000267841"/>
    </source>
</evidence>
<dbReference type="Gene3D" id="3.20.20.70">
    <property type="entry name" value="Aldolase class I"/>
    <property type="match status" value="1"/>
</dbReference>
<feature type="binding site" evidence="6">
    <location>
        <position position="61"/>
    </location>
    <ligand>
        <name>3-dehydroquinate</name>
        <dbReference type="ChEBI" id="CHEBI:32364"/>
    </ligand>
</feature>
<evidence type="ECO:0000256" key="4">
    <source>
        <dbReference type="ARBA" id="ARBA00023239"/>
    </source>
</evidence>
<evidence type="ECO:0000256" key="5">
    <source>
        <dbReference type="ARBA" id="ARBA00023270"/>
    </source>
</evidence>
<dbReference type="PANTHER" id="PTHR43699">
    <property type="entry name" value="3-DEHYDROQUINATE DEHYDRATASE"/>
    <property type="match status" value="1"/>
</dbReference>
<dbReference type="InterPro" id="IPR013785">
    <property type="entry name" value="Aldolase_TIM"/>
</dbReference>
<dbReference type="FunFam" id="3.20.20.70:FF:000290">
    <property type="entry name" value="3-dehydroquinate dehydratase"/>
    <property type="match status" value="1"/>
</dbReference>
<feature type="binding site" evidence="6">
    <location>
        <position position="180"/>
    </location>
    <ligand>
        <name>3-dehydroquinate</name>
        <dbReference type="ChEBI" id="CHEBI:32364"/>
    </ligand>
</feature>
<dbReference type="CDD" id="cd00502">
    <property type="entry name" value="DHQase_I"/>
    <property type="match status" value="1"/>
</dbReference>
<keyword evidence="4 6" id="KW-0456">Lyase</keyword>
<protein>
    <recommendedName>
        <fullName evidence="6">3-dehydroquinate dehydratase</fullName>
        <shortName evidence="6">3-dehydroquinase</shortName>
        <ecNumber evidence="6">4.2.1.10</ecNumber>
    </recommendedName>
    <alternativeName>
        <fullName evidence="6">Type I DHQase</fullName>
    </alternativeName>
    <alternativeName>
        <fullName evidence="6">Type I dehydroquinase</fullName>
        <shortName evidence="6">DHQ1</shortName>
    </alternativeName>
</protein>